<dbReference type="Pfam" id="PF00188">
    <property type="entry name" value="CAP"/>
    <property type="match status" value="1"/>
</dbReference>
<dbReference type="InterPro" id="IPR034763">
    <property type="entry name" value="P14a_insect"/>
</dbReference>
<dbReference type="SUPFAM" id="SSF55797">
    <property type="entry name" value="PR-1-like"/>
    <property type="match status" value="1"/>
</dbReference>
<reference evidence="7" key="1">
    <citation type="submission" date="2017-01" db="EMBL/GenBank/DDBJ databases">
        <title>A deep insight into the sialotranscriptome of adult male and female Cluex tarsalis mosquitoes.</title>
        <authorList>
            <person name="Ribeiro J.M."/>
            <person name="Moreira F."/>
            <person name="Bernard K.A."/>
            <person name="Calvo E."/>
        </authorList>
    </citation>
    <scope>NUCLEOTIDE SEQUENCE</scope>
    <source>
        <strain evidence="7">Kern County</strain>
        <tissue evidence="7">Salivary glands</tissue>
    </source>
</reference>
<protein>
    <submittedName>
        <fullName evidence="7">Putative scp-like extracellular protein</fullName>
    </submittedName>
</protein>
<comment type="subcellular location">
    <subcellularLocation>
        <location evidence="1">Secreted</location>
    </subcellularLocation>
</comment>
<dbReference type="PRINTS" id="PR00838">
    <property type="entry name" value="V5ALLERGEN"/>
</dbReference>
<keyword evidence="3" id="KW-0964">Secreted</keyword>
<evidence type="ECO:0000256" key="3">
    <source>
        <dbReference type="ARBA" id="ARBA00022525"/>
    </source>
</evidence>
<comment type="similarity">
    <text evidence="2">Belongs to the CRISP family.</text>
</comment>
<dbReference type="SMART" id="SM00198">
    <property type="entry name" value="SCP"/>
    <property type="match status" value="1"/>
</dbReference>
<dbReference type="InterPro" id="IPR035940">
    <property type="entry name" value="CAP_sf"/>
</dbReference>
<proteinExistence type="inferred from homology"/>
<evidence type="ECO:0000313" key="7">
    <source>
        <dbReference type="EMBL" id="JAV30856.1"/>
    </source>
</evidence>
<evidence type="ECO:0000259" key="6">
    <source>
        <dbReference type="SMART" id="SM00198"/>
    </source>
</evidence>
<dbReference type="InterPro" id="IPR002413">
    <property type="entry name" value="V5_allergen-like"/>
</dbReference>
<dbReference type="EMBL" id="GFDL01004189">
    <property type="protein sequence ID" value="JAV30856.1"/>
    <property type="molecule type" value="Transcribed_RNA"/>
</dbReference>
<name>A0A1Q3FTQ4_CULTA</name>
<organism evidence="7">
    <name type="scientific">Culex tarsalis</name>
    <name type="common">Encephalitis mosquito</name>
    <dbReference type="NCBI Taxonomy" id="7177"/>
    <lineage>
        <taxon>Eukaryota</taxon>
        <taxon>Metazoa</taxon>
        <taxon>Ecdysozoa</taxon>
        <taxon>Arthropoda</taxon>
        <taxon>Hexapoda</taxon>
        <taxon>Insecta</taxon>
        <taxon>Pterygota</taxon>
        <taxon>Neoptera</taxon>
        <taxon>Endopterygota</taxon>
        <taxon>Diptera</taxon>
        <taxon>Nematocera</taxon>
        <taxon>Culicoidea</taxon>
        <taxon>Culicidae</taxon>
        <taxon>Culicinae</taxon>
        <taxon>Culicini</taxon>
        <taxon>Culex</taxon>
        <taxon>Culex</taxon>
    </lineage>
</organism>
<keyword evidence="4 5" id="KW-0732">Signal</keyword>
<feature type="chain" id="PRO_5012704530" evidence="5">
    <location>
        <begin position="19"/>
        <end position="251"/>
    </location>
</feature>
<evidence type="ECO:0000256" key="1">
    <source>
        <dbReference type="ARBA" id="ARBA00004613"/>
    </source>
</evidence>
<accession>A0A1Q3FTQ4</accession>
<dbReference type="InterPro" id="IPR001283">
    <property type="entry name" value="CRISP-related"/>
</dbReference>
<dbReference type="PIRSF" id="PIRSF038921">
    <property type="entry name" value="P14a"/>
    <property type="match status" value="1"/>
</dbReference>
<dbReference type="InterPro" id="IPR014044">
    <property type="entry name" value="CAP_dom"/>
</dbReference>
<evidence type="ECO:0000256" key="5">
    <source>
        <dbReference type="SAM" id="SignalP"/>
    </source>
</evidence>
<evidence type="ECO:0000256" key="4">
    <source>
        <dbReference type="ARBA" id="ARBA00022729"/>
    </source>
</evidence>
<evidence type="ECO:0000256" key="2">
    <source>
        <dbReference type="ARBA" id="ARBA00009923"/>
    </source>
</evidence>
<dbReference type="CDD" id="cd05380">
    <property type="entry name" value="CAP_euk"/>
    <property type="match status" value="1"/>
</dbReference>
<dbReference type="GO" id="GO:0005576">
    <property type="term" value="C:extracellular region"/>
    <property type="evidence" value="ECO:0007669"/>
    <property type="project" value="UniProtKB-SubCell"/>
</dbReference>
<dbReference type="AlphaFoldDB" id="A0A1Q3FTQ4"/>
<feature type="domain" description="SCP" evidence="6">
    <location>
        <begin position="58"/>
        <end position="216"/>
    </location>
</feature>
<dbReference type="PANTHER" id="PTHR10334">
    <property type="entry name" value="CYSTEINE-RICH SECRETORY PROTEIN-RELATED"/>
    <property type="match status" value="1"/>
</dbReference>
<dbReference type="Gene3D" id="3.40.33.10">
    <property type="entry name" value="CAP"/>
    <property type="match status" value="1"/>
</dbReference>
<sequence>MRFLTVASLLALIGLSTQQYCDPALCPILTGPHIACNGLTTLSPSCGHDAQEIYLDPSLVAIILDEHNRRRSQVATGQQSYAPGAFYSQAARMATLQWDRELANIAAANARRCTFGHDTCRNTYSFPYAGQNIAISTNSRVSNGDQIKRWIDSWYAEYRSANPGYLANFPGGPVLFSIGHFTQMVSDRTDRIGCSLVSYQSNKVFVCNYSFSNMLGQPIYVTGRACSMCRTGCNAAYPGLCNTNEVVDARA</sequence>
<feature type="signal peptide" evidence="5">
    <location>
        <begin position="1"/>
        <end position="18"/>
    </location>
</feature>